<evidence type="ECO:0000256" key="5">
    <source>
        <dbReference type="SAM" id="Phobius"/>
    </source>
</evidence>
<gene>
    <name evidence="7" type="ORF">AKG39_16235</name>
</gene>
<keyword evidence="2 5" id="KW-0812">Transmembrane</keyword>
<comment type="caution">
    <text evidence="7">The sequence shown here is derived from an EMBL/GenBank/DDBJ whole genome shotgun (WGS) entry which is preliminary data.</text>
</comment>
<feature type="transmembrane region" description="Helical" evidence="5">
    <location>
        <begin position="7"/>
        <end position="36"/>
    </location>
</feature>
<dbReference type="STRING" id="52689.AKG39_16235"/>
<keyword evidence="3 5" id="KW-1133">Transmembrane helix</keyword>
<dbReference type="Gene3D" id="2.40.50.140">
    <property type="entry name" value="Nucleic acid-binding proteins"/>
    <property type="match status" value="1"/>
</dbReference>
<dbReference type="Pfam" id="PF01957">
    <property type="entry name" value="NfeD"/>
    <property type="match status" value="1"/>
</dbReference>
<proteinExistence type="predicted"/>
<dbReference type="OrthoDB" id="5054at2"/>
<accession>A0A0L6TWN4</accession>
<evidence type="ECO:0000256" key="3">
    <source>
        <dbReference type="ARBA" id="ARBA00022989"/>
    </source>
</evidence>
<sequence>MNMILVWFILFIVFLIAEVITAGALVSIWFCVGSLAAMVVAYFGGNPILQVVIFLIVSIVLLLATRPLIKKYVRPKITKTNADRILQARGVVTEEINNLKGHGAIKVDGKSWTARNSEGEEIIPAGEEVIVIAIEGVKAMVKAMEKK</sequence>
<keyword evidence="4 5" id="KW-0472">Membrane</keyword>
<feature type="domain" description="NfeD-like C-terminal" evidence="6">
    <location>
        <begin position="83"/>
        <end position="142"/>
    </location>
</feature>
<feature type="transmembrane region" description="Helical" evidence="5">
    <location>
        <begin position="48"/>
        <end position="69"/>
    </location>
</feature>
<evidence type="ECO:0000256" key="1">
    <source>
        <dbReference type="ARBA" id="ARBA00004141"/>
    </source>
</evidence>
<evidence type="ECO:0000256" key="2">
    <source>
        <dbReference type="ARBA" id="ARBA00022692"/>
    </source>
</evidence>
<evidence type="ECO:0000313" key="7">
    <source>
        <dbReference type="EMBL" id="KNZ40668.1"/>
    </source>
</evidence>
<dbReference type="SUPFAM" id="SSF141322">
    <property type="entry name" value="NfeD domain-like"/>
    <property type="match status" value="1"/>
</dbReference>
<dbReference type="AlphaFoldDB" id="A0A0L6TWN4"/>
<dbReference type="EMBL" id="LGYO01000046">
    <property type="protein sequence ID" value="KNZ40668.1"/>
    <property type="molecule type" value="Genomic_DNA"/>
</dbReference>
<evidence type="ECO:0000313" key="8">
    <source>
        <dbReference type="Proteomes" id="UP000036873"/>
    </source>
</evidence>
<reference evidence="8" key="1">
    <citation type="submission" date="2015-07" db="EMBL/GenBank/DDBJ databases">
        <title>Draft genome sequence of Acetobacterium bakii DSM 8293, a potential psychrophilic chemical producer through syngas fermentation.</title>
        <authorList>
            <person name="Song Y."/>
            <person name="Hwang S."/>
            <person name="Cho B.-K."/>
        </authorList>
    </citation>
    <scope>NUCLEOTIDE SEQUENCE [LARGE SCALE GENOMIC DNA]</scope>
    <source>
        <strain evidence="8">DSM 8239</strain>
    </source>
</reference>
<evidence type="ECO:0000256" key="4">
    <source>
        <dbReference type="ARBA" id="ARBA00023136"/>
    </source>
</evidence>
<dbReference type="Proteomes" id="UP000036873">
    <property type="component" value="Unassembled WGS sequence"/>
</dbReference>
<dbReference type="GO" id="GO:0005886">
    <property type="term" value="C:plasma membrane"/>
    <property type="evidence" value="ECO:0007669"/>
    <property type="project" value="TreeGrafter"/>
</dbReference>
<dbReference type="PANTHER" id="PTHR33507:SF3">
    <property type="entry name" value="INNER MEMBRANE PROTEIN YBBJ"/>
    <property type="match status" value="1"/>
</dbReference>
<comment type="subcellular location">
    <subcellularLocation>
        <location evidence="1">Membrane</location>
        <topology evidence="1">Multi-pass membrane protein</topology>
    </subcellularLocation>
</comment>
<protein>
    <submittedName>
        <fullName evidence="7">Membrane protein</fullName>
    </submittedName>
</protein>
<dbReference type="InterPro" id="IPR002810">
    <property type="entry name" value="NfeD-like_C"/>
</dbReference>
<name>A0A0L6TWN4_9FIRM</name>
<dbReference type="InterPro" id="IPR052165">
    <property type="entry name" value="Membrane_assoc_protease"/>
</dbReference>
<keyword evidence="8" id="KW-1185">Reference proteome</keyword>
<dbReference type="InterPro" id="IPR012340">
    <property type="entry name" value="NA-bd_OB-fold"/>
</dbReference>
<organism evidence="7 8">
    <name type="scientific">Acetobacterium bakii</name>
    <dbReference type="NCBI Taxonomy" id="52689"/>
    <lineage>
        <taxon>Bacteria</taxon>
        <taxon>Bacillati</taxon>
        <taxon>Bacillota</taxon>
        <taxon>Clostridia</taxon>
        <taxon>Eubacteriales</taxon>
        <taxon>Eubacteriaceae</taxon>
        <taxon>Acetobacterium</taxon>
    </lineage>
</organism>
<dbReference type="PANTHER" id="PTHR33507">
    <property type="entry name" value="INNER MEMBRANE PROTEIN YBBJ"/>
    <property type="match status" value="1"/>
</dbReference>
<evidence type="ECO:0000259" key="6">
    <source>
        <dbReference type="Pfam" id="PF01957"/>
    </source>
</evidence>
<dbReference type="RefSeq" id="WP_050741458.1">
    <property type="nucleotide sequence ID" value="NZ_LGYO01000046.1"/>
</dbReference>